<proteinExistence type="inferred from homology"/>
<dbReference type="InterPro" id="IPR012259">
    <property type="entry name" value="DHFR"/>
</dbReference>
<evidence type="ECO:0000256" key="4">
    <source>
        <dbReference type="ARBA" id="ARBA00022563"/>
    </source>
</evidence>
<dbReference type="Gene3D" id="3.40.430.10">
    <property type="entry name" value="Dihydrofolate Reductase, subunit A"/>
    <property type="match status" value="1"/>
</dbReference>
<dbReference type="PANTHER" id="PTHR48069:SF3">
    <property type="entry name" value="DIHYDROFOLATE REDUCTASE"/>
    <property type="match status" value="1"/>
</dbReference>
<accession>A0A9D2GK45</accession>
<protein>
    <recommendedName>
        <fullName evidence="3 7">Dihydrofolate reductase</fullName>
        <ecNumber evidence="3 7">1.5.1.3</ecNumber>
    </recommendedName>
</protein>
<dbReference type="PIRSF" id="PIRSF000194">
    <property type="entry name" value="DHFR"/>
    <property type="match status" value="1"/>
</dbReference>
<dbReference type="PRINTS" id="PR00070">
    <property type="entry name" value="DHFR"/>
</dbReference>
<comment type="similarity">
    <text evidence="2 7">Belongs to the dihydrofolate reductase family.</text>
</comment>
<dbReference type="PANTHER" id="PTHR48069">
    <property type="entry name" value="DIHYDROFOLATE REDUCTASE"/>
    <property type="match status" value="1"/>
</dbReference>
<sequence length="176" mass="20020">MNLIAAVDRNWAIGRGGKLLVSIPEDQKLFREETMGKVVVMGRKTLESLPGGQPLYGRTTIVLTRNPEYHAKGAVVCHSTEEALEELKNYPSEDVFIAGGEEIYREFLPYCDIAHITSIDYAYEADTFFPNLDQDQDWKMLLAGEEQTYFDLCYEFRLYRRIRGSVPVKNSPDGGK</sequence>
<dbReference type="GO" id="GO:0046654">
    <property type="term" value="P:tetrahydrofolate biosynthetic process"/>
    <property type="evidence" value="ECO:0007669"/>
    <property type="project" value="InterPro"/>
</dbReference>
<dbReference type="InterPro" id="IPR024072">
    <property type="entry name" value="DHFR-like_dom_sf"/>
</dbReference>
<reference evidence="9" key="2">
    <citation type="submission" date="2021-04" db="EMBL/GenBank/DDBJ databases">
        <authorList>
            <person name="Gilroy R."/>
        </authorList>
    </citation>
    <scope>NUCLEOTIDE SEQUENCE</scope>
    <source>
        <strain evidence="9">ChiBcec1-1093</strain>
    </source>
</reference>
<comment type="pathway">
    <text evidence="1 7">Cofactor biosynthesis; tetrahydrofolate biosynthesis; 5,6,7,8-tetrahydrofolate from 7,8-dihydrofolate: step 1/1.</text>
</comment>
<comment type="function">
    <text evidence="7">Key enzyme in folate metabolism. Catalyzes an essential reaction for de novo glycine and purine synthesis, and for DNA precursor synthesis.</text>
</comment>
<evidence type="ECO:0000256" key="1">
    <source>
        <dbReference type="ARBA" id="ARBA00004903"/>
    </source>
</evidence>
<evidence type="ECO:0000256" key="2">
    <source>
        <dbReference type="ARBA" id="ARBA00009539"/>
    </source>
</evidence>
<gene>
    <name evidence="9" type="ORF">IAA17_11245</name>
</gene>
<dbReference type="GO" id="GO:0006730">
    <property type="term" value="P:one-carbon metabolic process"/>
    <property type="evidence" value="ECO:0007669"/>
    <property type="project" value="UniProtKB-KW"/>
</dbReference>
<dbReference type="EMBL" id="DXBC01000178">
    <property type="protein sequence ID" value="HIZ80350.1"/>
    <property type="molecule type" value="Genomic_DNA"/>
</dbReference>
<evidence type="ECO:0000259" key="8">
    <source>
        <dbReference type="PROSITE" id="PS51330"/>
    </source>
</evidence>
<keyword evidence="4 7" id="KW-0554">One-carbon metabolism</keyword>
<feature type="domain" description="DHFR" evidence="8">
    <location>
        <begin position="1"/>
        <end position="161"/>
    </location>
</feature>
<name>A0A9D2GK45_9FIRM</name>
<evidence type="ECO:0000256" key="7">
    <source>
        <dbReference type="PIRNR" id="PIRNR000194"/>
    </source>
</evidence>
<dbReference type="PROSITE" id="PS51330">
    <property type="entry name" value="DHFR_2"/>
    <property type="match status" value="1"/>
</dbReference>
<evidence type="ECO:0000313" key="10">
    <source>
        <dbReference type="Proteomes" id="UP000824101"/>
    </source>
</evidence>
<comment type="caution">
    <text evidence="9">The sequence shown here is derived from an EMBL/GenBank/DDBJ whole genome shotgun (WGS) entry which is preliminary data.</text>
</comment>
<dbReference type="GO" id="GO:0046655">
    <property type="term" value="P:folic acid metabolic process"/>
    <property type="evidence" value="ECO:0007669"/>
    <property type="project" value="TreeGrafter"/>
</dbReference>
<keyword evidence="6 7" id="KW-0560">Oxidoreductase</keyword>
<dbReference type="Pfam" id="PF00186">
    <property type="entry name" value="DHFR_1"/>
    <property type="match status" value="1"/>
</dbReference>
<reference evidence="9" key="1">
    <citation type="journal article" date="2021" name="PeerJ">
        <title>Extensive microbial diversity within the chicken gut microbiome revealed by metagenomics and culture.</title>
        <authorList>
            <person name="Gilroy R."/>
            <person name="Ravi A."/>
            <person name="Getino M."/>
            <person name="Pursley I."/>
            <person name="Horton D.L."/>
            <person name="Alikhan N.F."/>
            <person name="Baker D."/>
            <person name="Gharbi K."/>
            <person name="Hall N."/>
            <person name="Watson M."/>
            <person name="Adriaenssens E.M."/>
            <person name="Foster-Nyarko E."/>
            <person name="Jarju S."/>
            <person name="Secka A."/>
            <person name="Antonio M."/>
            <person name="Oren A."/>
            <person name="Chaudhuri R.R."/>
            <person name="La Ragione R."/>
            <person name="Hildebrand F."/>
            <person name="Pallen M.J."/>
        </authorList>
    </citation>
    <scope>NUCLEOTIDE SEQUENCE</scope>
    <source>
        <strain evidence="9">ChiBcec1-1093</strain>
    </source>
</reference>
<dbReference type="CDD" id="cd00209">
    <property type="entry name" value="DHFR"/>
    <property type="match status" value="1"/>
</dbReference>
<evidence type="ECO:0000313" key="9">
    <source>
        <dbReference type="EMBL" id="HIZ80350.1"/>
    </source>
</evidence>
<dbReference type="GO" id="GO:0004146">
    <property type="term" value="F:dihydrofolate reductase activity"/>
    <property type="evidence" value="ECO:0007669"/>
    <property type="project" value="UniProtKB-EC"/>
</dbReference>
<organism evidence="9 10">
    <name type="scientific">Candidatus Lachnoclostridium stercorigallinarum</name>
    <dbReference type="NCBI Taxonomy" id="2838634"/>
    <lineage>
        <taxon>Bacteria</taxon>
        <taxon>Bacillati</taxon>
        <taxon>Bacillota</taxon>
        <taxon>Clostridia</taxon>
        <taxon>Lachnospirales</taxon>
        <taxon>Lachnospiraceae</taxon>
    </lineage>
</organism>
<dbReference type="EC" id="1.5.1.3" evidence="3 7"/>
<dbReference type="InterPro" id="IPR001796">
    <property type="entry name" value="DHFR_dom"/>
</dbReference>
<keyword evidence="5 7" id="KW-0521">NADP</keyword>
<dbReference type="GO" id="GO:0050661">
    <property type="term" value="F:NADP binding"/>
    <property type="evidence" value="ECO:0007669"/>
    <property type="project" value="InterPro"/>
</dbReference>
<dbReference type="Proteomes" id="UP000824101">
    <property type="component" value="Unassembled WGS sequence"/>
</dbReference>
<dbReference type="SUPFAM" id="SSF53597">
    <property type="entry name" value="Dihydrofolate reductase-like"/>
    <property type="match status" value="1"/>
</dbReference>
<evidence type="ECO:0000256" key="3">
    <source>
        <dbReference type="ARBA" id="ARBA00012856"/>
    </source>
</evidence>
<dbReference type="GO" id="GO:0046452">
    <property type="term" value="P:dihydrofolate metabolic process"/>
    <property type="evidence" value="ECO:0007669"/>
    <property type="project" value="TreeGrafter"/>
</dbReference>
<dbReference type="AlphaFoldDB" id="A0A9D2GK45"/>
<evidence type="ECO:0000256" key="6">
    <source>
        <dbReference type="ARBA" id="ARBA00023002"/>
    </source>
</evidence>
<evidence type="ECO:0000256" key="5">
    <source>
        <dbReference type="ARBA" id="ARBA00022857"/>
    </source>
</evidence>
<comment type="catalytic activity">
    <reaction evidence="7">
        <text>(6S)-5,6,7,8-tetrahydrofolate + NADP(+) = 7,8-dihydrofolate + NADPH + H(+)</text>
        <dbReference type="Rhea" id="RHEA:15009"/>
        <dbReference type="ChEBI" id="CHEBI:15378"/>
        <dbReference type="ChEBI" id="CHEBI:57451"/>
        <dbReference type="ChEBI" id="CHEBI:57453"/>
        <dbReference type="ChEBI" id="CHEBI:57783"/>
        <dbReference type="ChEBI" id="CHEBI:58349"/>
        <dbReference type="EC" id="1.5.1.3"/>
    </reaction>
</comment>